<sequence>MGASHLAENLQALNPDGRLVNIGLMGGLKAELDFGRLLMKRISLIGSTLRPQPLAVKAELAAALRDLILPALLEGRRAPWWTAAIPGPRCGTRTLTSRTTAIWARWC</sequence>
<evidence type="ECO:0000313" key="2">
    <source>
        <dbReference type="Proteomes" id="UP000275777"/>
    </source>
</evidence>
<dbReference type="Gene3D" id="3.40.50.720">
    <property type="entry name" value="NAD(P)-binding Rossmann-like Domain"/>
    <property type="match status" value="1"/>
</dbReference>
<dbReference type="SUPFAM" id="SSF51735">
    <property type="entry name" value="NAD(P)-binding Rossmann-fold domains"/>
    <property type="match status" value="1"/>
</dbReference>
<organism evidence="1 2">
    <name type="scientific">Chromobacterium violaceum</name>
    <dbReference type="NCBI Taxonomy" id="536"/>
    <lineage>
        <taxon>Bacteria</taxon>
        <taxon>Pseudomonadati</taxon>
        <taxon>Pseudomonadota</taxon>
        <taxon>Betaproteobacteria</taxon>
        <taxon>Neisseriales</taxon>
        <taxon>Chromobacteriaceae</taxon>
        <taxon>Chromobacterium</taxon>
    </lineage>
</organism>
<dbReference type="AlphaFoldDB" id="A0A447TCC5"/>
<dbReference type="Proteomes" id="UP000275777">
    <property type="component" value="Chromosome"/>
</dbReference>
<reference evidence="1 2" key="1">
    <citation type="submission" date="2018-12" db="EMBL/GenBank/DDBJ databases">
        <authorList>
            <consortium name="Pathogen Informatics"/>
        </authorList>
    </citation>
    <scope>NUCLEOTIDE SEQUENCE [LARGE SCALE GENOMIC DNA]</scope>
    <source>
        <strain evidence="1 2">NCTC9695</strain>
    </source>
</reference>
<evidence type="ECO:0000313" key="1">
    <source>
        <dbReference type="EMBL" id="VEB42477.1"/>
    </source>
</evidence>
<name>A0A447TCC5_CHRVL</name>
<protein>
    <submittedName>
        <fullName evidence="1">Putative NAD(P)H quinone oxidoreductase, PIG3 family</fullName>
    </submittedName>
</protein>
<dbReference type="InterPro" id="IPR036291">
    <property type="entry name" value="NAD(P)-bd_dom_sf"/>
</dbReference>
<gene>
    <name evidence="1" type="ORF">NCTC9695_02927</name>
</gene>
<dbReference type="EMBL" id="LR134182">
    <property type="protein sequence ID" value="VEB42477.1"/>
    <property type="molecule type" value="Genomic_DNA"/>
</dbReference>
<proteinExistence type="predicted"/>
<accession>A0A447TCC5</accession>